<dbReference type="GO" id="GO:0015179">
    <property type="term" value="F:L-amino acid transmembrane transporter activity"/>
    <property type="evidence" value="ECO:0007669"/>
    <property type="project" value="TreeGrafter"/>
</dbReference>
<feature type="transmembrane region" description="Helical" evidence="5">
    <location>
        <begin position="94"/>
        <end position="120"/>
    </location>
</feature>
<dbReference type="RefSeq" id="WP_050607705.1">
    <property type="nucleotide sequence ID" value="NZ_CABKUB010000006.1"/>
</dbReference>
<dbReference type="EMBL" id="SXDP01000002">
    <property type="protein sequence ID" value="NEZ46430.1"/>
    <property type="molecule type" value="Genomic_DNA"/>
</dbReference>
<evidence type="ECO:0000313" key="7">
    <source>
        <dbReference type="Proteomes" id="UP000473885"/>
    </source>
</evidence>
<dbReference type="FunFam" id="1.20.1740.10:FF:000051">
    <property type="entry name" value="Amino acid permease"/>
    <property type="match status" value="1"/>
</dbReference>
<dbReference type="PIRSF" id="PIRSF006060">
    <property type="entry name" value="AA_transporter"/>
    <property type="match status" value="1"/>
</dbReference>
<feature type="transmembrane region" description="Helical" evidence="5">
    <location>
        <begin position="232"/>
        <end position="251"/>
    </location>
</feature>
<feature type="transmembrane region" description="Helical" evidence="5">
    <location>
        <begin position="388"/>
        <end position="407"/>
    </location>
</feature>
<dbReference type="Proteomes" id="UP000473885">
    <property type="component" value="Unassembled WGS sequence"/>
</dbReference>
<gene>
    <name evidence="6" type="ORF">FDF74_04275</name>
</gene>
<evidence type="ECO:0000313" key="6">
    <source>
        <dbReference type="EMBL" id="NEZ46430.1"/>
    </source>
</evidence>
<evidence type="ECO:0000256" key="3">
    <source>
        <dbReference type="ARBA" id="ARBA00022989"/>
    </source>
</evidence>
<feature type="transmembrane region" description="Helical" evidence="5">
    <location>
        <begin position="49"/>
        <end position="73"/>
    </location>
</feature>
<keyword evidence="7" id="KW-1185">Reference proteome</keyword>
<proteinExistence type="predicted"/>
<dbReference type="Gene3D" id="1.20.1740.10">
    <property type="entry name" value="Amino acid/polyamine transporter I"/>
    <property type="match status" value="1"/>
</dbReference>
<protein>
    <submittedName>
        <fullName evidence="6">Amino acid permease</fullName>
    </submittedName>
</protein>
<sequence length="447" mass="47631">MENSKDKSLKRTLGLFDAIAIVIGMVIGSGVFFKPSIVFKDAGSPKLGILAWIIGGLITMASGLTVAEIAAAIPKTGGIFIYIKELYGECASFLLGWVQSVVYIPGAGAALGIILATQITDFIPLTDTQQKIVAMAFLLFIMTLNIISTKLVSKIQGIVTVAKLLPIIVIIALGFIKGTAKGLTLNVGSSASTISGFGAALLGTLWAYDGWINVGNMAGELKNPEKDLPKSIIIGISTTIIVYVFINIALIKIVPVKAVIASSKPASDAAVVLFGSTGSKIISAGIIIAIFGTLNGYMMTGSRIPLAMAQDNLTPFSNFFKKVDKKSGTPTNAFVFETLLACLYVLSGSFDTLSNLVMFVLWIFFTMAVAGIFILRTKFKDLKKPYTVPLYPVVPLIGILGSVYVLISTLVTSTLYAVSGIVITLLGLPVYFYLKKRNNNQIVQIKK</sequence>
<feature type="transmembrane region" description="Helical" evidence="5">
    <location>
        <begin position="271"/>
        <end position="294"/>
    </location>
</feature>
<feature type="transmembrane region" description="Helical" evidence="5">
    <location>
        <begin position="12"/>
        <end position="33"/>
    </location>
</feature>
<feature type="transmembrane region" description="Helical" evidence="5">
    <location>
        <begin position="331"/>
        <end position="350"/>
    </location>
</feature>
<dbReference type="OrthoDB" id="3181223at2"/>
<dbReference type="InterPro" id="IPR050598">
    <property type="entry name" value="AminoAcid_Transporter"/>
</dbReference>
<keyword evidence="4 5" id="KW-0472">Membrane</keyword>
<comment type="caution">
    <text evidence="6">The sequence shown here is derived from an EMBL/GenBank/DDBJ whole genome shotgun (WGS) entry which is preliminary data.</text>
</comment>
<keyword evidence="2 5" id="KW-0812">Transmembrane</keyword>
<feature type="transmembrane region" description="Helical" evidence="5">
    <location>
        <begin position="164"/>
        <end position="180"/>
    </location>
</feature>
<evidence type="ECO:0000256" key="4">
    <source>
        <dbReference type="ARBA" id="ARBA00023136"/>
    </source>
</evidence>
<feature type="transmembrane region" description="Helical" evidence="5">
    <location>
        <begin position="356"/>
        <end position="376"/>
    </location>
</feature>
<comment type="subcellular location">
    <subcellularLocation>
        <location evidence="1">Membrane</location>
        <topology evidence="1">Multi-pass membrane protein</topology>
    </subcellularLocation>
</comment>
<dbReference type="PANTHER" id="PTHR11785">
    <property type="entry name" value="AMINO ACID TRANSPORTER"/>
    <property type="match status" value="1"/>
</dbReference>
<evidence type="ECO:0000256" key="2">
    <source>
        <dbReference type="ARBA" id="ARBA00022692"/>
    </source>
</evidence>
<feature type="transmembrane region" description="Helical" evidence="5">
    <location>
        <begin position="413"/>
        <end position="434"/>
    </location>
</feature>
<evidence type="ECO:0000256" key="5">
    <source>
        <dbReference type="SAM" id="Phobius"/>
    </source>
</evidence>
<organism evidence="6 7">
    <name type="scientific">Clostridium niameyense</name>
    <dbReference type="NCBI Taxonomy" id="1622073"/>
    <lineage>
        <taxon>Bacteria</taxon>
        <taxon>Bacillati</taxon>
        <taxon>Bacillota</taxon>
        <taxon>Clostridia</taxon>
        <taxon>Eubacteriales</taxon>
        <taxon>Clostridiaceae</taxon>
        <taxon>Clostridium</taxon>
    </lineage>
</organism>
<evidence type="ECO:0000256" key="1">
    <source>
        <dbReference type="ARBA" id="ARBA00004141"/>
    </source>
</evidence>
<keyword evidence="3 5" id="KW-1133">Transmembrane helix</keyword>
<name>A0A6M0R9S7_9CLOT</name>
<feature type="transmembrane region" description="Helical" evidence="5">
    <location>
        <begin position="192"/>
        <end position="211"/>
    </location>
</feature>
<dbReference type="GO" id="GO:0016020">
    <property type="term" value="C:membrane"/>
    <property type="evidence" value="ECO:0007669"/>
    <property type="project" value="UniProtKB-SubCell"/>
</dbReference>
<accession>A0A6M0R9S7</accession>
<feature type="transmembrane region" description="Helical" evidence="5">
    <location>
        <begin position="132"/>
        <end position="152"/>
    </location>
</feature>
<reference evidence="6 7" key="1">
    <citation type="submission" date="2019-04" db="EMBL/GenBank/DDBJ databases">
        <title>Genome sequencing of Clostridium botulinum Groups I-IV and Clostridium butyricum.</title>
        <authorList>
            <person name="Brunt J."/>
            <person name="Van Vliet A.H.M."/>
            <person name="Stringer S.C."/>
            <person name="Carter A.T."/>
            <person name="Peck M.W."/>
        </authorList>
    </citation>
    <scope>NUCLEOTIDE SEQUENCE [LARGE SCALE GENOMIC DNA]</scope>
    <source>
        <strain evidence="6 7">IFR 18/094</strain>
    </source>
</reference>
<dbReference type="InterPro" id="IPR002293">
    <property type="entry name" value="AA/rel_permease1"/>
</dbReference>
<dbReference type="Pfam" id="PF13520">
    <property type="entry name" value="AA_permease_2"/>
    <property type="match status" value="1"/>
</dbReference>
<dbReference type="PANTHER" id="PTHR11785:SF512">
    <property type="entry name" value="SOBREMESA, ISOFORM B"/>
    <property type="match status" value="1"/>
</dbReference>
<dbReference type="AlphaFoldDB" id="A0A6M0R9S7"/>